<proteinExistence type="inferred from homology"/>
<dbReference type="InterPro" id="IPR023395">
    <property type="entry name" value="MCP_dom_sf"/>
</dbReference>
<comment type="similarity">
    <text evidence="2 9">Belongs to the mitochondrial carrier (TC 2.A.29) family.</text>
</comment>
<evidence type="ECO:0000256" key="2">
    <source>
        <dbReference type="ARBA" id="ARBA00006375"/>
    </source>
</evidence>
<keyword evidence="4 8" id="KW-0812">Transmembrane</keyword>
<accession>A0A4Y9Z0M6</accession>
<comment type="caution">
    <text evidence="10">The sequence shown here is derived from an EMBL/GenBank/DDBJ whole genome shotgun (WGS) entry which is preliminary data.</text>
</comment>
<dbReference type="InterPro" id="IPR044712">
    <property type="entry name" value="SLC25A32-like"/>
</dbReference>
<dbReference type="PANTHER" id="PTHR45683">
    <property type="entry name" value="MITOCHONDRIAL NICOTINAMIDE ADENINE DINUCLEOTIDE TRANSPORTER 1-RELATED-RELATED"/>
    <property type="match status" value="1"/>
</dbReference>
<keyword evidence="5" id="KW-0677">Repeat</keyword>
<sequence length="103" mass="11140">MASAVAALSDIDYFILGALSKLVATSSTYPYIVIKSRLQAGQTHALRYKSSLDGLLTIVREEGVEGLYKGVGSKLLQSVLTAAILFVCQRRMYELTKKAIALA</sequence>
<evidence type="ECO:0000313" key="10">
    <source>
        <dbReference type="EMBL" id="TFY68184.1"/>
    </source>
</evidence>
<dbReference type="GO" id="GO:0006862">
    <property type="term" value="P:nucleotide transport"/>
    <property type="evidence" value="ECO:0007669"/>
    <property type="project" value="InterPro"/>
</dbReference>
<dbReference type="InterPro" id="IPR018108">
    <property type="entry name" value="MCP_transmembrane"/>
</dbReference>
<keyword evidence="6" id="KW-1133">Transmembrane helix</keyword>
<dbReference type="Gene3D" id="1.50.40.10">
    <property type="entry name" value="Mitochondrial carrier domain"/>
    <property type="match status" value="1"/>
</dbReference>
<name>A0A4Y9Z0M6_9APHY</name>
<evidence type="ECO:0000256" key="4">
    <source>
        <dbReference type="ARBA" id="ARBA00022692"/>
    </source>
</evidence>
<dbReference type="Pfam" id="PF00153">
    <property type="entry name" value="Mito_carr"/>
    <property type="match status" value="1"/>
</dbReference>
<evidence type="ECO:0000256" key="5">
    <source>
        <dbReference type="ARBA" id="ARBA00022737"/>
    </source>
</evidence>
<dbReference type="STRING" id="34475.A0A4Y9Z0M6"/>
<dbReference type="GO" id="GO:0016020">
    <property type="term" value="C:membrane"/>
    <property type="evidence" value="ECO:0007669"/>
    <property type="project" value="UniProtKB-SubCell"/>
</dbReference>
<dbReference type="EMBL" id="SEKV01000036">
    <property type="protein sequence ID" value="TFY68184.1"/>
    <property type="molecule type" value="Genomic_DNA"/>
</dbReference>
<evidence type="ECO:0000256" key="6">
    <source>
        <dbReference type="ARBA" id="ARBA00022989"/>
    </source>
</evidence>
<feature type="repeat" description="Solcar" evidence="8">
    <location>
        <begin position="8"/>
        <end position="95"/>
    </location>
</feature>
<keyword evidence="3 9" id="KW-0813">Transport</keyword>
<evidence type="ECO:0000256" key="1">
    <source>
        <dbReference type="ARBA" id="ARBA00004141"/>
    </source>
</evidence>
<evidence type="ECO:0000256" key="8">
    <source>
        <dbReference type="PROSITE-ProRule" id="PRU00282"/>
    </source>
</evidence>
<evidence type="ECO:0000256" key="9">
    <source>
        <dbReference type="RuleBase" id="RU000488"/>
    </source>
</evidence>
<evidence type="ECO:0000313" key="11">
    <source>
        <dbReference type="Proteomes" id="UP000298390"/>
    </source>
</evidence>
<dbReference type="PROSITE" id="PS50920">
    <property type="entry name" value="SOLCAR"/>
    <property type="match status" value="1"/>
</dbReference>
<dbReference type="SUPFAM" id="SSF103506">
    <property type="entry name" value="Mitochondrial carrier"/>
    <property type="match status" value="1"/>
</dbReference>
<evidence type="ECO:0000256" key="7">
    <source>
        <dbReference type="ARBA" id="ARBA00023136"/>
    </source>
</evidence>
<dbReference type="AlphaFoldDB" id="A0A4Y9Z0M6"/>
<keyword evidence="7 8" id="KW-0472">Membrane</keyword>
<comment type="subcellular location">
    <subcellularLocation>
        <location evidence="1">Membrane</location>
        <topology evidence="1">Multi-pass membrane protein</topology>
    </subcellularLocation>
</comment>
<protein>
    <submittedName>
        <fullName evidence="10">Uncharacterized protein</fullName>
    </submittedName>
</protein>
<reference evidence="10 11" key="1">
    <citation type="submission" date="2019-01" db="EMBL/GenBank/DDBJ databases">
        <title>Genome sequencing of the rare red list fungi Fomitopsis rosea.</title>
        <authorList>
            <person name="Buettner E."/>
            <person name="Kellner H."/>
        </authorList>
    </citation>
    <scope>NUCLEOTIDE SEQUENCE [LARGE SCALE GENOMIC DNA]</scope>
    <source>
        <strain evidence="10 11">DSM 105464</strain>
    </source>
</reference>
<evidence type="ECO:0000256" key="3">
    <source>
        <dbReference type="ARBA" id="ARBA00022448"/>
    </source>
</evidence>
<dbReference type="Proteomes" id="UP000298390">
    <property type="component" value="Unassembled WGS sequence"/>
</dbReference>
<gene>
    <name evidence="10" type="ORF">EVJ58_g1164</name>
</gene>
<dbReference type="GO" id="GO:0055085">
    <property type="term" value="P:transmembrane transport"/>
    <property type="evidence" value="ECO:0007669"/>
    <property type="project" value="InterPro"/>
</dbReference>
<organism evidence="10 11">
    <name type="scientific">Rhodofomes roseus</name>
    <dbReference type="NCBI Taxonomy" id="34475"/>
    <lineage>
        <taxon>Eukaryota</taxon>
        <taxon>Fungi</taxon>
        <taxon>Dikarya</taxon>
        <taxon>Basidiomycota</taxon>
        <taxon>Agaricomycotina</taxon>
        <taxon>Agaricomycetes</taxon>
        <taxon>Polyporales</taxon>
        <taxon>Rhodofomes</taxon>
    </lineage>
</organism>